<evidence type="ECO:0000256" key="5">
    <source>
        <dbReference type="ARBA" id="ARBA00022574"/>
    </source>
</evidence>
<dbReference type="InterPro" id="IPR036322">
    <property type="entry name" value="WD40_repeat_dom_sf"/>
</dbReference>
<evidence type="ECO:0000256" key="3">
    <source>
        <dbReference type="ARBA" id="ARBA00022448"/>
    </source>
</evidence>
<evidence type="ECO:0000256" key="10">
    <source>
        <dbReference type="ARBA" id="ARBA00032565"/>
    </source>
</evidence>
<dbReference type="InterPro" id="IPR001680">
    <property type="entry name" value="WD40_rpt"/>
</dbReference>
<dbReference type="Pfam" id="PF00400">
    <property type="entry name" value="WD40"/>
    <property type="match status" value="2"/>
</dbReference>
<dbReference type="PROSITE" id="PS00678">
    <property type="entry name" value="WD_REPEATS_1"/>
    <property type="match status" value="1"/>
</dbReference>
<dbReference type="VEuPathDB" id="FungiDB:CNBG_1399"/>
<dbReference type="PANTHER" id="PTHR46027:SF1">
    <property type="entry name" value="PEROXISOMAL TARGETING SIGNAL 2 RECEPTOR"/>
    <property type="match status" value="1"/>
</dbReference>
<evidence type="ECO:0000256" key="4">
    <source>
        <dbReference type="ARBA" id="ARBA00022490"/>
    </source>
</evidence>
<evidence type="ECO:0000313" key="13">
    <source>
        <dbReference type="Proteomes" id="UP000029445"/>
    </source>
</evidence>
<evidence type="ECO:0000256" key="7">
    <source>
        <dbReference type="ARBA" id="ARBA00022927"/>
    </source>
</evidence>
<keyword evidence="8" id="KW-0576">Peroxisome</keyword>
<evidence type="ECO:0000313" key="12">
    <source>
        <dbReference type="EMBL" id="KGB75561.1"/>
    </source>
</evidence>
<accession>A0A095D2E8</accession>
<keyword evidence="13" id="KW-1185">Reference proteome</keyword>
<dbReference type="Proteomes" id="UP000029445">
    <property type="component" value="Chromosome 3"/>
</dbReference>
<dbReference type="OMA" id="FAVHWNL"/>
<reference evidence="12 13" key="2">
    <citation type="journal article" date="2018" name="Proc. Natl. Acad. Sci.">
        <title>RNAi is a critical determinant of centromere evolution in closely related fungi.</title>
        <authorList>
            <person name="Yadav V."/>
            <person name="Sun S."/>
            <person name="Billmyre R.B."/>
            <person name="Thimmappa B.C."/>
            <person name="Shea T."/>
            <person name="Lintner R."/>
            <person name="Bakkeren G."/>
            <person name="Cuomo C.A."/>
            <person name="Heitman J."/>
            <person name="Sanyal K."/>
        </authorList>
    </citation>
    <scope>NUCLEOTIDE SEQUENCE [LARGE SCALE GENOMIC DNA]</scope>
    <source>
        <strain evidence="12 13">R265</strain>
    </source>
</reference>
<keyword evidence="4" id="KW-0963">Cytoplasm</keyword>
<dbReference type="InterPro" id="IPR019775">
    <property type="entry name" value="WD40_repeat_CS"/>
</dbReference>
<dbReference type="PROSITE" id="PS50294">
    <property type="entry name" value="WD_REPEATS_REGION"/>
    <property type="match status" value="2"/>
</dbReference>
<evidence type="ECO:0000256" key="8">
    <source>
        <dbReference type="ARBA" id="ARBA00023140"/>
    </source>
</evidence>
<dbReference type="InterPro" id="IPR044536">
    <property type="entry name" value="PEX7"/>
</dbReference>
<dbReference type="HOGENOM" id="CLU_046581_1_0_1"/>
<dbReference type="RefSeq" id="XP_062881503.1">
    <property type="nucleotide sequence ID" value="XM_063025548.1"/>
</dbReference>
<dbReference type="PROSITE" id="PS50082">
    <property type="entry name" value="WD_REPEATS_2"/>
    <property type="match status" value="2"/>
</dbReference>
<feature type="repeat" description="WD" evidence="11">
    <location>
        <begin position="104"/>
        <end position="146"/>
    </location>
</feature>
<keyword evidence="5 11" id="KW-0853">WD repeat</keyword>
<dbReference type="GO" id="GO:0016558">
    <property type="term" value="P:protein import into peroxisome matrix"/>
    <property type="evidence" value="ECO:0007669"/>
    <property type="project" value="InterPro"/>
</dbReference>
<dbReference type="STRING" id="294750.A0A095D2E8"/>
<reference evidence="12 13" key="1">
    <citation type="journal article" date="2011" name="MBio">
        <title>Genome variation in Cryptococcus gattii, an emerging pathogen of immunocompetent hosts.</title>
        <authorList>
            <person name="D'Souza C.A."/>
            <person name="Kronstad J.W."/>
            <person name="Taylor G."/>
            <person name="Warren R."/>
            <person name="Yuen M."/>
            <person name="Hu G."/>
            <person name="Jung W.H."/>
            <person name="Sham A."/>
            <person name="Kidd S.E."/>
            <person name="Tangen K."/>
            <person name="Lee N."/>
            <person name="Zeilmaker T."/>
            <person name="Sawkins J."/>
            <person name="McVicker G."/>
            <person name="Shah S."/>
            <person name="Gnerre S."/>
            <person name="Griggs A."/>
            <person name="Zeng Q."/>
            <person name="Bartlett K."/>
            <person name="Li W."/>
            <person name="Wang X."/>
            <person name="Heitman J."/>
            <person name="Stajich J.E."/>
            <person name="Fraser J.A."/>
            <person name="Meyer W."/>
            <person name="Carter D."/>
            <person name="Schein J."/>
            <person name="Krzywinski M."/>
            <person name="Kwon-Chung K.J."/>
            <person name="Varma A."/>
            <person name="Wang J."/>
            <person name="Brunham R."/>
            <person name="Fyfe M."/>
            <person name="Ouellette B.F."/>
            <person name="Siddiqui A."/>
            <person name="Marra M."/>
            <person name="Jones S."/>
            <person name="Holt R."/>
            <person name="Birren B.W."/>
            <person name="Galagan J.E."/>
            <person name="Cuomo C.A."/>
        </authorList>
    </citation>
    <scope>NUCLEOTIDE SEQUENCE [LARGE SCALE GENOMIC DNA]</scope>
    <source>
        <strain evidence="12 13">R265</strain>
    </source>
</reference>
<proteinExistence type="inferred from homology"/>
<evidence type="ECO:0000256" key="6">
    <source>
        <dbReference type="ARBA" id="ARBA00022737"/>
    </source>
</evidence>
<dbReference type="InterPro" id="IPR015943">
    <property type="entry name" value="WD40/YVTN_repeat-like_dom_sf"/>
</dbReference>
<dbReference type="AlphaFoldDB" id="A0A095D2E8"/>
<comment type="subcellular location">
    <subcellularLocation>
        <location evidence="2">Cytoplasm</location>
        <location evidence="2">Cytosol</location>
    </subcellularLocation>
    <subcellularLocation>
        <location evidence="1">Peroxisome matrix</location>
    </subcellularLocation>
</comment>
<sequence length="333" mass="36567">MPYLRLSLPPFAHNNLAFSPFYDHHLALASGSNFGLVGNGRVHVVKMDQKIAGGLGLVRTWDTADCVYDVAWSETHENQIAAACGNGAIKLFDLALEGLPIQAWQEHTAEVTSIEWNNIEKELFVTGSWDQSVKVWNPSRRSSILTIPAHAGQIYSATWSPHSSAIIATCASDGFIRIWDTRTLPSPVQEIFPPSAASNPVSSSSAGEILSCDWNKYIPQLLAFSSQDGGVSTVDLRQVSRNAEKMAVRLVGRHGLPARKVKWDPHNGSRLLSAGYDITCRVWQTDLPPAASPRELLSHQDHTEFVMAADWALFDPGLVASAGWDGELHMYRI</sequence>
<evidence type="ECO:0000256" key="2">
    <source>
        <dbReference type="ARBA" id="ARBA00004514"/>
    </source>
</evidence>
<feature type="repeat" description="WD" evidence="11">
    <location>
        <begin position="147"/>
        <end position="183"/>
    </location>
</feature>
<keyword evidence="3" id="KW-0813">Transport</keyword>
<evidence type="ECO:0000256" key="11">
    <source>
        <dbReference type="PROSITE-ProRule" id="PRU00221"/>
    </source>
</evidence>
<dbReference type="GeneID" id="88177822"/>
<dbReference type="KEGG" id="cdeu:CNBG_1399"/>
<evidence type="ECO:0000256" key="9">
    <source>
        <dbReference type="ARBA" id="ARBA00024017"/>
    </source>
</evidence>
<gene>
    <name evidence="12" type="ORF">CNBG_1399</name>
</gene>
<dbReference type="PANTHER" id="PTHR46027">
    <property type="entry name" value="PEROXISOMAL TARGETING SIGNAL 2 RECEPTOR"/>
    <property type="match status" value="1"/>
</dbReference>
<evidence type="ECO:0000256" key="1">
    <source>
        <dbReference type="ARBA" id="ARBA00004253"/>
    </source>
</evidence>
<dbReference type="SUPFAM" id="SSF50978">
    <property type="entry name" value="WD40 repeat-like"/>
    <property type="match status" value="1"/>
</dbReference>
<comment type="similarity">
    <text evidence="9">Belongs to the WD repeat peroxin-7 family.</text>
</comment>
<dbReference type="SMART" id="SM00320">
    <property type="entry name" value="WD40"/>
    <property type="match status" value="6"/>
</dbReference>
<organism evidence="12 13">
    <name type="scientific">Cryptococcus deuterogattii (strain R265)</name>
    <name type="common">Cryptococcus gattii VGII (strain R265)</name>
    <dbReference type="NCBI Taxonomy" id="294750"/>
    <lineage>
        <taxon>Eukaryota</taxon>
        <taxon>Fungi</taxon>
        <taxon>Dikarya</taxon>
        <taxon>Basidiomycota</taxon>
        <taxon>Agaricomycotina</taxon>
        <taxon>Tremellomycetes</taxon>
        <taxon>Tremellales</taxon>
        <taxon>Cryptococcaceae</taxon>
        <taxon>Cryptococcus</taxon>
        <taxon>Cryptococcus gattii species complex</taxon>
    </lineage>
</organism>
<protein>
    <recommendedName>
        <fullName evidence="10">Peroxin-7</fullName>
    </recommendedName>
</protein>
<dbReference type="OrthoDB" id="273771at2759"/>
<keyword evidence="6" id="KW-0677">Repeat</keyword>
<keyword evidence="7" id="KW-0653">Protein transport</keyword>
<dbReference type="GO" id="GO:0005053">
    <property type="term" value="F:peroxisome matrix targeting signal-2 binding"/>
    <property type="evidence" value="ECO:0007669"/>
    <property type="project" value="InterPro"/>
</dbReference>
<dbReference type="EMBL" id="CP025761">
    <property type="protein sequence ID" value="KGB75561.1"/>
    <property type="molecule type" value="Genomic_DNA"/>
</dbReference>
<dbReference type="Gene3D" id="2.130.10.10">
    <property type="entry name" value="YVTN repeat-like/Quinoprotein amine dehydrogenase"/>
    <property type="match status" value="1"/>
</dbReference>
<dbReference type="GO" id="GO:0005782">
    <property type="term" value="C:peroxisomal matrix"/>
    <property type="evidence" value="ECO:0007669"/>
    <property type="project" value="UniProtKB-SubCell"/>
</dbReference>
<dbReference type="GO" id="GO:0005829">
    <property type="term" value="C:cytosol"/>
    <property type="evidence" value="ECO:0007669"/>
    <property type="project" value="UniProtKB-SubCell"/>
</dbReference>
<name>A0A095D2E8_CRYD2</name>